<comment type="caution">
    <text evidence="3">The sequence shown here is derived from an EMBL/GenBank/DDBJ whole genome shotgun (WGS) entry which is preliminary data.</text>
</comment>
<dbReference type="AlphaFoldDB" id="A0A5C8NVX3"/>
<dbReference type="Pfam" id="PF13487">
    <property type="entry name" value="HD_5"/>
    <property type="match status" value="1"/>
</dbReference>
<evidence type="ECO:0000256" key="1">
    <source>
        <dbReference type="SAM" id="MobiDB-lite"/>
    </source>
</evidence>
<dbReference type="PANTHER" id="PTHR43155">
    <property type="entry name" value="CYCLIC DI-GMP PHOSPHODIESTERASE PA4108-RELATED"/>
    <property type="match status" value="1"/>
</dbReference>
<dbReference type="Pfam" id="PF11871">
    <property type="entry name" value="DUF3391"/>
    <property type="match status" value="1"/>
</dbReference>
<reference evidence="3 4" key="1">
    <citation type="submission" date="2019-06" db="EMBL/GenBank/DDBJ databases">
        <title>Quisquiliibacterium sp. nov., isolated from a maize field.</title>
        <authorList>
            <person name="Lin S.-Y."/>
            <person name="Tsai C.-F."/>
            <person name="Young C.-C."/>
        </authorList>
    </citation>
    <scope>NUCLEOTIDE SEQUENCE [LARGE SCALE GENOMIC DNA]</scope>
    <source>
        <strain evidence="3 4">CC-CFT501</strain>
    </source>
</reference>
<evidence type="ECO:0000259" key="2">
    <source>
        <dbReference type="PROSITE" id="PS51832"/>
    </source>
</evidence>
<name>A0A5C8NVX3_9BURK</name>
<proteinExistence type="predicted"/>
<keyword evidence="4" id="KW-1185">Reference proteome</keyword>
<organism evidence="3 4">
    <name type="scientific">Zeimonas arvi</name>
    <dbReference type="NCBI Taxonomy" id="2498847"/>
    <lineage>
        <taxon>Bacteria</taxon>
        <taxon>Pseudomonadati</taxon>
        <taxon>Pseudomonadota</taxon>
        <taxon>Betaproteobacteria</taxon>
        <taxon>Burkholderiales</taxon>
        <taxon>Burkholderiaceae</taxon>
        <taxon>Zeimonas</taxon>
    </lineage>
</organism>
<protein>
    <submittedName>
        <fullName evidence="3">DUF3391 domain-containing protein</fullName>
    </submittedName>
</protein>
<gene>
    <name evidence="3" type="ORF">FHP08_11260</name>
</gene>
<dbReference type="PROSITE" id="PS51832">
    <property type="entry name" value="HD_GYP"/>
    <property type="match status" value="1"/>
</dbReference>
<dbReference type="OrthoDB" id="9774747at2"/>
<dbReference type="PANTHER" id="PTHR43155:SF2">
    <property type="entry name" value="CYCLIC DI-GMP PHOSPHODIESTERASE PA4108"/>
    <property type="match status" value="1"/>
</dbReference>
<dbReference type="SUPFAM" id="SSF109604">
    <property type="entry name" value="HD-domain/PDEase-like"/>
    <property type="match status" value="1"/>
</dbReference>
<feature type="region of interest" description="Disordered" evidence="1">
    <location>
        <begin position="170"/>
        <end position="196"/>
    </location>
</feature>
<evidence type="ECO:0000313" key="3">
    <source>
        <dbReference type="EMBL" id="TXL65358.1"/>
    </source>
</evidence>
<dbReference type="InterPro" id="IPR021812">
    <property type="entry name" value="DUF3391"/>
</dbReference>
<dbReference type="RefSeq" id="WP_147704553.1">
    <property type="nucleotide sequence ID" value="NZ_VDUY01000004.1"/>
</dbReference>
<dbReference type="GO" id="GO:0008081">
    <property type="term" value="F:phosphoric diester hydrolase activity"/>
    <property type="evidence" value="ECO:0007669"/>
    <property type="project" value="UniProtKB-ARBA"/>
</dbReference>
<sequence>MTTHTLQAEPETIEIASGRSPDSGLFRIPADRLRIGMFVAELDRPWTDTPFPGHGLLVEAVEQLAALRAQCNEVVVDAGFSEPRVQDELRAAAATRLPGSAPPVASLRPGWRRPASRTRDDIRFTSGQLRRVRELAATCAPVLAESPPRDEGTGIDLQRAAPSGFLDRLKARLGGSTSGPEDTGRPNRPARLGAPAGQIRWPDPIELADALPDARPAFAAAERQVFAAFDRVRQGHGLDLGALLGAADSLVSVVLECPDAARWLTAIHGQRSSLWVPAIADATLLAEFGRHLGMPRETLLELATVGLLADAGKTLLPRELLEHPGMLSPVEFALVKQHVSLGLDMIENAGSLPPHVMRGIAEHHERLDGSGYPGALGGGAIGLHGRMAAIVDTYAALTTSRAYANALAPENALAALLGWSGRLFCPDLVEQFVAMLGPYPVGSLVELERGELAVVIDRNAGARLHPRLVVLTAPDKGPLRPVPGRGGAQSPDEIYRGLKVRIARGARAGAYGLQVPDIPI</sequence>
<dbReference type="Proteomes" id="UP000321548">
    <property type="component" value="Unassembled WGS sequence"/>
</dbReference>
<dbReference type="EMBL" id="VDUY01000004">
    <property type="protein sequence ID" value="TXL65358.1"/>
    <property type="molecule type" value="Genomic_DNA"/>
</dbReference>
<accession>A0A5C8NVX3</accession>
<dbReference type="CDD" id="cd00077">
    <property type="entry name" value="HDc"/>
    <property type="match status" value="1"/>
</dbReference>
<dbReference type="Gene3D" id="1.10.3210.10">
    <property type="entry name" value="Hypothetical protein af1432"/>
    <property type="match status" value="1"/>
</dbReference>
<dbReference type="InterPro" id="IPR037522">
    <property type="entry name" value="HD_GYP_dom"/>
</dbReference>
<feature type="domain" description="HD-GYP" evidence="2">
    <location>
        <begin position="243"/>
        <end position="448"/>
    </location>
</feature>
<evidence type="ECO:0000313" key="4">
    <source>
        <dbReference type="Proteomes" id="UP000321548"/>
    </source>
</evidence>
<dbReference type="InterPro" id="IPR003607">
    <property type="entry name" value="HD/PDEase_dom"/>
</dbReference>